<keyword evidence="3" id="KW-0804">Transcription</keyword>
<dbReference type="RefSeq" id="WP_092369865.1">
    <property type="nucleotide sequence ID" value="NZ_DAINWJ010000255.1"/>
</dbReference>
<dbReference type="Pfam" id="PF00392">
    <property type="entry name" value="GntR"/>
    <property type="match status" value="1"/>
</dbReference>
<evidence type="ECO:0000313" key="5">
    <source>
        <dbReference type="EMBL" id="SEU13223.1"/>
    </source>
</evidence>
<feature type="domain" description="HTH gntR-type" evidence="4">
    <location>
        <begin position="9"/>
        <end position="77"/>
    </location>
</feature>
<dbReference type="PROSITE" id="PS50949">
    <property type="entry name" value="HTH_GNTR"/>
    <property type="match status" value="1"/>
</dbReference>
<proteinExistence type="predicted"/>
<keyword evidence="6" id="KW-1185">Reference proteome</keyword>
<sequence length="250" mass="28369">MEMRPFLRKNLSDTVKAELYDYIDNLDLEKGTKLPPENTIAQNYGVSRVTVRRALDELEQEGVIIRIHGRGTFVNPQAKQFKINLGVSQELGRLVDQSGYEMRICLKAVNTAPADIIVSKALCIPAESRVICVERAYYADGHLAIVCQDYVAEDIFSEPAEQKDWEESSTYDVVRTKAGKLAVRDWIQLKTVLAGEVKTLSGIETEFECGSVLEFYGLVYGQDNQPLIYGRTYYNTSYIRYNLVRNIIAY</sequence>
<dbReference type="SMART" id="SM00345">
    <property type="entry name" value="HTH_GNTR"/>
    <property type="match status" value="1"/>
</dbReference>
<organism evidence="5 6">
    <name type="scientific">Enterocloster lavalensis</name>
    <dbReference type="NCBI Taxonomy" id="460384"/>
    <lineage>
        <taxon>Bacteria</taxon>
        <taxon>Bacillati</taxon>
        <taxon>Bacillota</taxon>
        <taxon>Clostridia</taxon>
        <taxon>Lachnospirales</taxon>
        <taxon>Lachnospiraceae</taxon>
        <taxon>Enterocloster</taxon>
    </lineage>
</organism>
<evidence type="ECO:0000313" key="6">
    <source>
        <dbReference type="Proteomes" id="UP000198508"/>
    </source>
</evidence>
<protein>
    <submittedName>
        <fullName evidence="5">GntR family transcriptional regulator</fullName>
    </submittedName>
</protein>
<dbReference type="SUPFAM" id="SSF64288">
    <property type="entry name" value="Chorismate lyase-like"/>
    <property type="match status" value="1"/>
</dbReference>
<keyword evidence="1" id="KW-0805">Transcription regulation</keyword>
<evidence type="ECO:0000256" key="2">
    <source>
        <dbReference type="ARBA" id="ARBA00023125"/>
    </source>
</evidence>
<gene>
    <name evidence="5" type="ORF">SAMN05216313_13460</name>
</gene>
<dbReference type="Gene3D" id="3.40.1410.10">
    <property type="entry name" value="Chorismate lyase-like"/>
    <property type="match status" value="1"/>
</dbReference>
<dbReference type="InterPro" id="IPR028978">
    <property type="entry name" value="Chorismate_lyase_/UTRA_dom_sf"/>
</dbReference>
<dbReference type="AlphaFoldDB" id="A0A1I0JRK3"/>
<dbReference type="CDD" id="cd07377">
    <property type="entry name" value="WHTH_GntR"/>
    <property type="match status" value="1"/>
</dbReference>
<evidence type="ECO:0000256" key="1">
    <source>
        <dbReference type="ARBA" id="ARBA00023015"/>
    </source>
</evidence>
<dbReference type="SMART" id="SM00866">
    <property type="entry name" value="UTRA"/>
    <property type="match status" value="1"/>
</dbReference>
<dbReference type="InterPro" id="IPR000524">
    <property type="entry name" value="Tscrpt_reg_HTH_GntR"/>
</dbReference>
<dbReference type="GO" id="GO:0003700">
    <property type="term" value="F:DNA-binding transcription factor activity"/>
    <property type="evidence" value="ECO:0007669"/>
    <property type="project" value="InterPro"/>
</dbReference>
<dbReference type="InterPro" id="IPR001034">
    <property type="entry name" value="DeoR_HTH"/>
</dbReference>
<dbReference type="PANTHER" id="PTHR44846:SF1">
    <property type="entry name" value="MANNOSYL-D-GLYCERATE TRANSPORT_METABOLISM SYSTEM REPRESSOR MNGR-RELATED"/>
    <property type="match status" value="1"/>
</dbReference>
<dbReference type="PRINTS" id="PR00035">
    <property type="entry name" value="HTHGNTR"/>
</dbReference>
<dbReference type="GO" id="GO:0045892">
    <property type="term" value="P:negative regulation of DNA-templated transcription"/>
    <property type="evidence" value="ECO:0007669"/>
    <property type="project" value="TreeGrafter"/>
</dbReference>
<dbReference type="PANTHER" id="PTHR44846">
    <property type="entry name" value="MANNOSYL-D-GLYCERATE TRANSPORT/METABOLISM SYSTEM REPRESSOR MNGR-RELATED"/>
    <property type="match status" value="1"/>
</dbReference>
<dbReference type="InterPro" id="IPR036390">
    <property type="entry name" value="WH_DNA-bd_sf"/>
</dbReference>
<keyword evidence="2" id="KW-0238">DNA-binding</keyword>
<reference evidence="6" key="1">
    <citation type="submission" date="2016-10" db="EMBL/GenBank/DDBJ databases">
        <authorList>
            <person name="Varghese N."/>
            <person name="Submissions S."/>
        </authorList>
    </citation>
    <scope>NUCLEOTIDE SEQUENCE [LARGE SCALE GENOMIC DNA]</scope>
    <source>
        <strain evidence="6">NLAE-zl-G277</strain>
    </source>
</reference>
<dbReference type="STRING" id="460384.SAMN05216313_13460"/>
<dbReference type="InterPro" id="IPR036388">
    <property type="entry name" value="WH-like_DNA-bd_sf"/>
</dbReference>
<dbReference type="Gene3D" id="1.10.10.10">
    <property type="entry name" value="Winged helix-like DNA-binding domain superfamily/Winged helix DNA-binding domain"/>
    <property type="match status" value="1"/>
</dbReference>
<dbReference type="InterPro" id="IPR011663">
    <property type="entry name" value="UTRA"/>
</dbReference>
<dbReference type="PRINTS" id="PR00037">
    <property type="entry name" value="HTHLACR"/>
</dbReference>
<dbReference type="Pfam" id="PF07702">
    <property type="entry name" value="UTRA"/>
    <property type="match status" value="1"/>
</dbReference>
<name>A0A1I0JRK3_9FIRM</name>
<evidence type="ECO:0000259" key="4">
    <source>
        <dbReference type="PROSITE" id="PS50949"/>
    </source>
</evidence>
<dbReference type="EMBL" id="FOIM01000034">
    <property type="protein sequence ID" value="SEU13223.1"/>
    <property type="molecule type" value="Genomic_DNA"/>
</dbReference>
<dbReference type="SUPFAM" id="SSF46785">
    <property type="entry name" value="Winged helix' DNA-binding domain"/>
    <property type="match status" value="1"/>
</dbReference>
<evidence type="ECO:0000256" key="3">
    <source>
        <dbReference type="ARBA" id="ARBA00023163"/>
    </source>
</evidence>
<dbReference type="GO" id="GO:0003677">
    <property type="term" value="F:DNA binding"/>
    <property type="evidence" value="ECO:0007669"/>
    <property type="project" value="UniProtKB-KW"/>
</dbReference>
<dbReference type="Proteomes" id="UP000198508">
    <property type="component" value="Unassembled WGS sequence"/>
</dbReference>
<dbReference type="InterPro" id="IPR050679">
    <property type="entry name" value="Bact_HTH_transcr_reg"/>
</dbReference>
<accession>A0A1I0JRK3</accession>